<dbReference type="Pfam" id="PF02518">
    <property type="entry name" value="HATPase_c"/>
    <property type="match status" value="1"/>
</dbReference>
<feature type="transmembrane region" description="Helical" evidence="14">
    <location>
        <begin position="12"/>
        <end position="35"/>
    </location>
</feature>
<comment type="caution">
    <text evidence="17">The sequence shown here is derived from an EMBL/GenBank/DDBJ whole genome shotgun (WGS) entry which is preliminary data.</text>
</comment>
<dbReference type="InterPro" id="IPR005467">
    <property type="entry name" value="His_kinase_dom"/>
</dbReference>
<keyword evidence="10 17" id="KW-0067">ATP-binding</keyword>
<dbReference type="InterPro" id="IPR050398">
    <property type="entry name" value="HssS/ArlS-like"/>
</dbReference>
<dbReference type="PANTHER" id="PTHR45528">
    <property type="entry name" value="SENSOR HISTIDINE KINASE CPXA"/>
    <property type="match status" value="1"/>
</dbReference>
<dbReference type="PROSITE" id="PS50885">
    <property type="entry name" value="HAMP"/>
    <property type="match status" value="1"/>
</dbReference>
<dbReference type="InterPro" id="IPR036890">
    <property type="entry name" value="HATPase_C_sf"/>
</dbReference>
<protein>
    <recommendedName>
        <fullName evidence="3">histidine kinase</fullName>
        <ecNumber evidence="3">2.7.13.3</ecNumber>
    </recommendedName>
</protein>
<dbReference type="Proteomes" id="UP001201549">
    <property type="component" value="Unassembled WGS sequence"/>
</dbReference>
<dbReference type="SUPFAM" id="SSF47384">
    <property type="entry name" value="Homodimeric domain of signal transducing histidine kinase"/>
    <property type="match status" value="1"/>
</dbReference>
<dbReference type="CDD" id="cd16949">
    <property type="entry name" value="HATPase_CpxA-like"/>
    <property type="match status" value="1"/>
</dbReference>
<reference evidence="17 18" key="1">
    <citation type="submission" date="2022-02" db="EMBL/GenBank/DDBJ databases">
        <authorList>
            <person name="Zhuang L."/>
        </authorList>
    </citation>
    <scope>NUCLEOTIDE SEQUENCE [LARGE SCALE GENOMIC DNA]</scope>
    <source>
        <strain evidence="17 18">C32</strain>
    </source>
</reference>
<evidence type="ECO:0000259" key="16">
    <source>
        <dbReference type="PROSITE" id="PS50885"/>
    </source>
</evidence>
<dbReference type="InterPro" id="IPR004358">
    <property type="entry name" value="Sig_transdc_His_kin-like_C"/>
</dbReference>
<reference evidence="18" key="2">
    <citation type="submission" date="2023-07" db="EMBL/GenBank/DDBJ databases">
        <title>Shewanella mangrovi sp. nov., an acetaldehyde- degrading bacterium isolated from mangrove sediment.</title>
        <authorList>
            <person name="Liu Y."/>
        </authorList>
    </citation>
    <scope>NUCLEOTIDE SEQUENCE [LARGE SCALE GENOMIC DNA]</scope>
    <source>
        <strain evidence="18">C32</strain>
    </source>
</reference>
<keyword evidence="11 14" id="KW-1133">Transmembrane helix</keyword>
<evidence type="ECO:0000256" key="4">
    <source>
        <dbReference type="ARBA" id="ARBA00022475"/>
    </source>
</evidence>
<evidence type="ECO:0000256" key="6">
    <source>
        <dbReference type="ARBA" id="ARBA00022679"/>
    </source>
</evidence>
<evidence type="ECO:0000256" key="1">
    <source>
        <dbReference type="ARBA" id="ARBA00000085"/>
    </source>
</evidence>
<dbReference type="Pfam" id="PF00672">
    <property type="entry name" value="HAMP"/>
    <property type="match status" value="1"/>
</dbReference>
<sequence length="492" mass="55737">MAAFFLPNRLFIKLLLGFWLCSSVIIVCVGALPLLQQLHEDFDMPAPIKESVFHYAKQLEQQPQKVYQRFNPFMERHRFRKEMREAFKDQPNNNDVSFLDPPANMMDARRADLAKVPFYIFAIDSHGKVVNARRQPSALAHVYQDASELTEPQSFHIDNQAYFGPVSVALPDGEFQLYAALHMPRHIPWFFFFIDHKLLTLFLAIFTSGILCGVLAWHLGKPLQSLQDSANALARGDLSSRVPSATAKRHDELGQLANAFNLMADAVEQIVNSQQRLIGDISHELRTPLTRLQLSLALARKKGHVTEETDRIAYEADQLEQMIAELLELSRVKLKRQENTIVLPLDEIFSQVLDDAEFEASQRGKQLQIDIAEELEWAVYPKPLARAVENLLRNAIRYSQQLISISAQPQGEQLCIVIEDDGPGIDEHELEAIFKPFYRPESARDRESGGWGLGLAIAEAAVFAHSGRIEASNKSDGGLRVTIWLPRNQQHT</sequence>
<keyword evidence="18" id="KW-1185">Reference proteome</keyword>
<dbReference type="InterPro" id="IPR003661">
    <property type="entry name" value="HisK_dim/P_dom"/>
</dbReference>
<keyword evidence="12" id="KW-0902">Two-component regulatory system</keyword>
<dbReference type="SMART" id="SM00388">
    <property type="entry name" value="HisKA"/>
    <property type="match status" value="1"/>
</dbReference>
<dbReference type="EC" id="2.7.13.3" evidence="3"/>
<evidence type="ECO:0000256" key="13">
    <source>
        <dbReference type="ARBA" id="ARBA00023136"/>
    </source>
</evidence>
<dbReference type="Pfam" id="PF00512">
    <property type="entry name" value="HisKA"/>
    <property type="match status" value="1"/>
</dbReference>
<accession>A0ABT2FP39</accession>
<keyword evidence="7 14" id="KW-0812">Transmembrane</keyword>
<keyword evidence="4" id="KW-1003">Cell membrane</keyword>
<evidence type="ECO:0000256" key="7">
    <source>
        <dbReference type="ARBA" id="ARBA00022692"/>
    </source>
</evidence>
<gene>
    <name evidence="17" type="ORF">L9G74_14960</name>
</gene>
<dbReference type="RefSeq" id="WP_238897223.1">
    <property type="nucleotide sequence ID" value="NZ_JAKOGG010000012.1"/>
</dbReference>
<evidence type="ECO:0000313" key="17">
    <source>
        <dbReference type="EMBL" id="MCS4557747.1"/>
    </source>
</evidence>
<dbReference type="SMART" id="SM00304">
    <property type="entry name" value="HAMP"/>
    <property type="match status" value="1"/>
</dbReference>
<evidence type="ECO:0000256" key="8">
    <source>
        <dbReference type="ARBA" id="ARBA00022741"/>
    </source>
</evidence>
<feature type="transmembrane region" description="Helical" evidence="14">
    <location>
        <begin position="198"/>
        <end position="219"/>
    </location>
</feature>
<dbReference type="CDD" id="cd06225">
    <property type="entry name" value="HAMP"/>
    <property type="match status" value="1"/>
</dbReference>
<name>A0ABT2FP39_9GAMM</name>
<keyword evidence="13 14" id="KW-0472">Membrane</keyword>
<dbReference type="SUPFAM" id="SSF158472">
    <property type="entry name" value="HAMP domain-like"/>
    <property type="match status" value="1"/>
</dbReference>
<dbReference type="Gene3D" id="3.30.565.10">
    <property type="entry name" value="Histidine kinase-like ATPase, C-terminal domain"/>
    <property type="match status" value="1"/>
</dbReference>
<dbReference type="CDD" id="cd00082">
    <property type="entry name" value="HisKA"/>
    <property type="match status" value="1"/>
</dbReference>
<proteinExistence type="predicted"/>
<dbReference type="InterPro" id="IPR036097">
    <property type="entry name" value="HisK_dim/P_sf"/>
</dbReference>
<dbReference type="PANTHER" id="PTHR45528:SF1">
    <property type="entry name" value="SENSOR HISTIDINE KINASE CPXA"/>
    <property type="match status" value="1"/>
</dbReference>
<dbReference type="InterPro" id="IPR058126">
    <property type="entry name" value="CpxA-like_HATPase"/>
</dbReference>
<evidence type="ECO:0000256" key="12">
    <source>
        <dbReference type="ARBA" id="ARBA00023012"/>
    </source>
</evidence>
<comment type="catalytic activity">
    <reaction evidence="1">
        <text>ATP + protein L-histidine = ADP + protein N-phospho-L-histidine.</text>
        <dbReference type="EC" id="2.7.13.3"/>
    </reaction>
</comment>
<evidence type="ECO:0000256" key="11">
    <source>
        <dbReference type="ARBA" id="ARBA00022989"/>
    </source>
</evidence>
<feature type="domain" description="Histidine kinase" evidence="15">
    <location>
        <begin position="280"/>
        <end position="489"/>
    </location>
</feature>
<dbReference type="InterPro" id="IPR003594">
    <property type="entry name" value="HATPase_dom"/>
</dbReference>
<dbReference type="EMBL" id="JAKOGG010000012">
    <property type="protein sequence ID" value="MCS4557747.1"/>
    <property type="molecule type" value="Genomic_DNA"/>
</dbReference>
<keyword evidence="9" id="KW-0418">Kinase</keyword>
<evidence type="ECO:0000256" key="14">
    <source>
        <dbReference type="SAM" id="Phobius"/>
    </source>
</evidence>
<evidence type="ECO:0000256" key="3">
    <source>
        <dbReference type="ARBA" id="ARBA00012438"/>
    </source>
</evidence>
<dbReference type="SUPFAM" id="SSF55874">
    <property type="entry name" value="ATPase domain of HSP90 chaperone/DNA topoisomerase II/histidine kinase"/>
    <property type="match status" value="1"/>
</dbReference>
<keyword evidence="6" id="KW-0808">Transferase</keyword>
<dbReference type="PROSITE" id="PS50109">
    <property type="entry name" value="HIS_KIN"/>
    <property type="match status" value="1"/>
</dbReference>
<evidence type="ECO:0000256" key="5">
    <source>
        <dbReference type="ARBA" id="ARBA00022553"/>
    </source>
</evidence>
<evidence type="ECO:0000256" key="9">
    <source>
        <dbReference type="ARBA" id="ARBA00022777"/>
    </source>
</evidence>
<comment type="subcellular location">
    <subcellularLocation>
        <location evidence="2">Cell membrane</location>
        <topology evidence="2">Multi-pass membrane protein</topology>
    </subcellularLocation>
</comment>
<dbReference type="InterPro" id="IPR003660">
    <property type="entry name" value="HAMP_dom"/>
</dbReference>
<dbReference type="Gene3D" id="1.10.8.500">
    <property type="entry name" value="HAMP domain in histidine kinase"/>
    <property type="match status" value="1"/>
</dbReference>
<keyword evidence="5" id="KW-0597">Phosphoprotein</keyword>
<feature type="domain" description="HAMP" evidence="16">
    <location>
        <begin position="217"/>
        <end position="272"/>
    </location>
</feature>
<evidence type="ECO:0000256" key="2">
    <source>
        <dbReference type="ARBA" id="ARBA00004651"/>
    </source>
</evidence>
<keyword evidence="8" id="KW-0547">Nucleotide-binding</keyword>
<evidence type="ECO:0000256" key="10">
    <source>
        <dbReference type="ARBA" id="ARBA00022840"/>
    </source>
</evidence>
<dbReference type="Gene3D" id="1.10.287.130">
    <property type="match status" value="1"/>
</dbReference>
<dbReference type="SMART" id="SM00387">
    <property type="entry name" value="HATPase_c"/>
    <property type="match status" value="1"/>
</dbReference>
<organism evidence="17 18">
    <name type="scientific">Shewanella electrica</name>
    <dbReference type="NCBI Taxonomy" id="515560"/>
    <lineage>
        <taxon>Bacteria</taxon>
        <taxon>Pseudomonadati</taxon>
        <taxon>Pseudomonadota</taxon>
        <taxon>Gammaproteobacteria</taxon>
        <taxon>Alteromonadales</taxon>
        <taxon>Shewanellaceae</taxon>
        <taxon>Shewanella</taxon>
    </lineage>
</organism>
<dbReference type="GO" id="GO:0005524">
    <property type="term" value="F:ATP binding"/>
    <property type="evidence" value="ECO:0007669"/>
    <property type="project" value="UniProtKB-KW"/>
</dbReference>
<evidence type="ECO:0000259" key="15">
    <source>
        <dbReference type="PROSITE" id="PS50109"/>
    </source>
</evidence>
<dbReference type="PRINTS" id="PR00344">
    <property type="entry name" value="BCTRLSENSOR"/>
</dbReference>
<evidence type="ECO:0000313" key="18">
    <source>
        <dbReference type="Proteomes" id="UP001201549"/>
    </source>
</evidence>